<keyword evidence="2" id="KW-1185">Reference proteome</keyword>
<protein>
    <submittedName>
        <fullName evidence="1">Uncharacterized protein</fullName>
    </submittedName>
</protein>
<evidence type="ECO:0000313" key="2">
    <source>
        <dbReference type="Proteomes" id="UP000245469"/>
    </source>
</evidence>
<dbReference type="EMBL" id="QGDQ01000004">
    <property type="protein sequence ID" value="PWJ55098.1"/>
    <property type="molecule type" value="Genomic_DNA"/>
</dbReference>
<accession>A0A316ACX3</accession>
<comment type="caution">
    <text evidence="1">The sequence shown here is derived from an EMBL/GenBank/DDBJ whole genome shotgun (WGS) entry which is preliminary data.</text>
</comment>
<dbReference type="AlphaFoldDB" id="A0A316ACX3"/>
<dbReference type="OrthoDB" id="9816539at2"/>
<sequence length="381" mass="40413">MRASSRTTPLEKFRSLHEEVADWLRQTVPGMPEEAVVPVLTDMELAVRLAQEAAGLQHLGAWTGAHVEGVLVAAATVQKRLHEQAGPEGVDPSVADFGNRVAAALSPLTVFLMSTGRWTGTRDDFIEVRAILDQVSPTSVDARALTEVLDRPEDREATAAALAQTPLGQHLVSLLRWHSPHRDIDQNGLLLPTDVAAAAVAVGLEPTGPLESIRDAPRLLHLLAGLEAAELLDRSSGRAVPVVSADALASETPLNAEQLVVAAAGALKLLLEEASDADNDDEVGPPRTSALMLAALPLLSTAAIGGEVTAEMLRQSDQMAGSSILIAELRDLGVLRDGSQPGGLVVTPGLEHLLARPTLQLLEEATGEETWDDEDWDDDED</sequence>
<name>A0A316ACX3_9ACTN</name>
<dbReference type="Proteomes" id="UP000245469">
    <property type="component" value="Unassembled WGS sequence"/>
</dbReference>
<dbReference type="RefSeq" id="WP_146211076.1">
    <property type="nucleotide sequence ID" value="NZ_QGDQ01000004.1"/>
</dbReference>
<organism evidence="1 2">
    <name type="scientific">Quadrisphaera granulorum</name>
    <dbReference type="NCBI Taxonomy" id="317664"/>
    <lineage>
        <taxon>Bacteria</taxon>
        <taxon>Bacillati</taxon>
        <taxon>Actinomycetota</taxon>
        <taxon>Actinomycetes</taxon>
        <taxon>Kineosporiales</taxon>
        <taxon>Kineosporiaceae</taxon>
        <taxon>Quadrisphaera</taxon>
    </lineage>
</organism>
<reference evidence="1 2" key="1">
    <citation type="submission" date="2018-03" db="EMBL/GenBank/DDBJ databases">
        <title>Genomic Encyclopedia of Archaeal and Bacterial Type Strains, Phase II (KMG-II): from individual species to whole genera.</title>
        <authorList>
            <person name="Goeker M."/>
        </authorList>
    </citation>
    <scope>NUCLEOTIDE SEQUENCE [LARGE SCALE GENOMIC DNA]</scope>
    <source>
        <strain evidence="1 2">DSM 44889</strain>
    </source>
</reference>
<proteinExistence type="predicted"/>
<gene>
    <name evidence="1" type="ORF">BXY45_10419</name>
</gene>
<evidence type="ECO:0000313" key="1">
    <source>
        <dbReference type="EMBL" id="PWJ55098.1"/>
    </source>
</evidence>